<reference evidence="9 10" key="2">
    <citation type="journal article" date="2006" name="J. Microbiol. Methods">
        <title>Genomic flank-sequencing of plasposon insertion sites for rapid identification of functional genes.</title>
        <authorList>
            <person name="Leveau J.H."/>
            <person name="Gerards S."/>
            <person name="Fritsche K."/>
            <person name="Zondag G."/>
            <person name="van Veen J.A."/>
        </authorList>
    </citation>
    <scope>NUCLEOTIDE SEQUENCE [LARGE SCALE GENOMIC DNA]</scope>
    <source>
        <strain evidence="9 10">Ter331</strain>
    </source>
</reference>
<keyword evidence="6" id="KW-0865">Zymogen</keyword>
<reference evidence="9 10" key="4">
    <citation type="journal article" date="2010" name="Environ. Microbiol.">
        <title>The bacterial genus Collimonas: mycophagy, weathering and other adaptive solutions to life in oligotrophic soil environments.</title>
        <authorList>
            <person name="Leveau J.H."/>
            <person name="Uroz S."/>
            <person name="de Boer W."/>
        </authorList>
    </citation>
    <scope>NUCLEOTIDE SEQUENCE [LARGE SCALE GENOMIC DNA]</scope>
    <source>
        <strain evidence="9 10">Ter331</strain>
    </source>
</reference>
<keyword evidence="4 7" id="KW-0720">Serine protease</keyword>
<keyword evidence="2 7" id="KW-0479">Metal-binding</keyword>
<dbReference type="KEGG" id="cfu:CFU_0252"/>
<feature type="active site" description="Charge relay system" evidence="7">
    <location>
        <position position="312"/>
    </location>
</feature>
<reference evidence="9 10" key="1">
    <citation type="journal article" date="2004" name="Environ. Microbiol.">
        <title>Phylogeny-function analysis of (meta)genomic libraries: screening for expression of ribosomal RNA genes by large-insert library fluorescent in situ hybridization (LIL-FISH).</title>
        <authorList>
            <person name="Leveau J.H."/>
            <person name="Gerards S."/>
            <person name="de Boer W."/>
            <person name="van Veen J.A."/>
        </authorList>
    </citation>
    <scope>NUCLEOTIDE SEQUENCE [LARGE SCALE GENOMIC DNA]</scope>
    <source>
        <strain evidence="9 10">Ter331</strain>
    </source>
</reference>
<feature type="domain" description="Peptidase S53" evidence="8">
    <location>
        <begin position="236"/>
        <end position="582"/>
    </location>
</feature>
<organism evidence="9 10">
    <name type="scientific">Collimonas fungivorans (strain Ter331)</name>
    <dbReference type="NCBI Taxonomy" id="1005048"/>
    <lineage>
        <taxon>Bacteria</taxon>
        <taxon>Pseudomonadati</taxon>
        <taxon>Pseudomonadota</taxon>
        <taxon>Betaproteobacteria</taxon>
        <taxon>Burkholderiales</taxon>
        <taxon>Oxalobacteraceae</taxon>
        <taxon>Collimonas</taxon>
    </lineage>
</organism>
<feature type="binding site" evidence="7">
    <location>
        <position position="549"/>
    </location>
    <ligand>
        <name>Ca(2+)</name>
        <dbReference type="ChEBI" id="CHEBI:29108"/>
    </ligand>
</feature>
<evidence type="ECO:0000259" key="8">
    <source>
        <dbReference type="PROSITE" id="PS51695"/>
    </source>
</evidence>
<name>G0A817_COLFT</name>
<reference evidence="9 10" key="5">
    <citation type="journal article" date="2011" name="ISME J.">
        <title>Dual transcriptional profiling of a bacterial/fungal confrontation: Collimonas fungivorans versus Aspergillus niger.</title>
        <authorList>
            <person name="Mela F."/>
            <person name="Fritsche K."/>
            <person name="de Boer W."/>
            <person name="van Veen J.A."/>
            <person name="de Graaff L.H."/>
            <person name="van den Berg M."/>
            <person name="Leveau J.H."/>
        </authorList>
    </citation>
    <scope>NUCLEOTIDE SEQUENCE [LARGE SCALE GENOMIC DNA]</scope>
    <source>
        <strain evidence="9 10">Ter331</strain>
    </source>
</reference>
<keyword evidence="10" id="KW-1185">Reference proteome</keyword>
<dbReference type="Pfam" id="PF09286">
    <property type="entry name" value="Pro-kuma_activ"/>
    <property type="match status" value="1"/>
</dbReference>
<dbReference type="Proteomes" id="UP000008392">
    <property type="component" value="Chromosome"/>
</dbReference>
<dbReference type="Pfam" id="PF00082">
    <property type="entry name" value="Peptidase_S8"/>
    <property type="match status" value="1"/>
</dbReference>
<dbReference type="PROSITE" id="PS51695">
    <property type="entry name" value="SEDOLISIN"/>
    <property type="match status" value="1"/>
</dbReference>
<dbReference type="GO" id="GO:0046872">
    <property type="term" value="F:metal ion binding"/>
    <property type="evidence" value="ECO:0007669"/>
    <property type="project" value="UniProtKB-UniRule"/>
</dbReference>
<feature type="binding site" evidence="7">
    <location>
        <position position="550"/>
    </location>
    <ligand>
        <name>Ca(2+)</name>
        <dbReference type="ChEBI" id="CHEBI:29108"/>
    </ligand>
</feature>
<dbReference type="InterPro" id="IPR015366">
    <property type="entry name" value="S53_propep"/>
</dbReference>
<comment type="cofactor">
    <cofactor evidence="7">
        <name>Ca(2+)</name>
        <dbReference type="ChEBI" id="CHEBI:29108"/>
    </cofactor>
    <text evidence="7">Binds 1 Ca(2+) ion per subunit.</text>
</comment>
<evidence type="ECO:0000256" key="1">
    <source>
        <dbReference type="ARBA" id="ARBA00022670"/>
    </source>
</evidence>
<dbReference type="SUPFAM" id="SSF54897">
    <property type="entry name" value="Protease propeptides/inhibitors"/>
    <property type="match status" value="1"/>
</dbReference>
<dbReference type="GO" id="GO:0004252">
    <property type="term" value="F:serine-type endopeptidase activity"/>
    <property type="evidence" value="ECO:0007669"/>
    <property type="project" value="UniProtKB-UniRule"/>
</dbReference>
<feature type="active site" description="Charge relay system" evidence="7">
    <location>
        <position position="308"/>
    </location>
</feature>
<keyword evidence="5 7" id="KW-0106">Calcium</keyword>
<dbReference type="GO" id="GO:0008240">
    <property type="term" value="F:tripeptidyl-peptidase activity"/>
    <property type="evidence" value="ECO:0007669"/>
    <property type="project" value="TreeGrafter"/>
</dbReference>
<dbReference type="AlphaFoldDB" id="G0A817"/>
<dbReference type="InterPro" id="IPR036852">
    <property type="entry name" value="Peptidase_S8/S53_dom_sf"/>
</dbReference>
<reference evidence="9 10" key="3">
    <citation type="journal article" date="2008" name="FEMS Microbiol. Ecol.">
        <title>Identification and characterization of genes underlying chitinolysis in Collimonas fungivorans Ter331.</title>
        <authorList>
            <person name="Fritsche K."/>
            <person name="de Boer W."/>
            <person name="Gerards S."/>
            <person name="van den Berg M."/>
            <person name="van Veen J.A."/>
            <person name="Leveau J.H."/>
        </authorList>
    </citation>
    <scope>NUCLEOTIDE SEQUENCE [LARGE SCALE GENOMIC DNA]</scope>
    <source>
        <strain evidence="9 10">Ter331</strain>
    </source>
</reference>
<dbReference type="GO" id="GO:0006508">
    <property type="term" value="P:proteolysis"/>
    <property type="evidence" value="ECO:0007669"/>
    <property type="project" value="UniProtKB-KW"/>
</dbReference>
<evidence type="ECO:0000256" key="6">
    <source>
        <dbReference type="ARBA" id="ARBA00023145"/>
    </source>
</evidence>
<dbReference type="SMART" id="SM00944">
    <property type="entry name" value="Pro-kuma_activ"/>
    <property type="match status" value="1"/>
</dbReference>
<dbReference type="PANTHER" id="PTHR14218">
    <property type="entry name" value="PROTEASE S8 TRIPEPTIDYL PEPTIDASE I CLN2"/>
    <property type="match status" value="1"/>
</dbReference>
<dbReference type="EMBL" id="CP002745">
    <property type="protein sequence ID" value="AEK60090.1"/>
    <property type="molecule type" value="Genomic_DNA"/>
</dbReference>
<reference evidence="10" key="6">
    <citation type="submission" date="2011-05" db="EMBL/GenBank/DDBJ databases">
        <title>Complete sequence of Collimonas fungivorans Ter331.</title>
        <authorList>
            <person name="Leveau J.H."/>
        </authorList>
    </citation>
    <scope>NUCLEOTIDE SEQUENCE [LARGE SCALE GENOMIC DNA]</scope>
    <source>
        <strain evidence="10">Ter331</strain>
    </source>
</reference>
<evidence type="ECO:0000313" key="10">
    <source>
        <dbReference type="Proteomes" id="UP000008392"/>
    </source>
</evidence>
<dbReference type="CDD" id="cd04056">
    <property type="entry name" value="Peptidases_S53"/>
    <property type="match status" value="1"/>
</dbReference>
<feature type="binding site" evidence="7">
    <location>
        <position position="565"/>
    </location>
    <ligand>
        <name>Ca(2+)</name>
        <dbReference type="ChEBI" id="CHEBI:29108"/>
    </ligand>
</feature>
<dbReference type="HOGENOM" id="CLU_012501_0_1_4"/>
<evidence type="ECO:0000256" key="3">
    <source>
        <dbReference type="ARBA" id="ARBA00022801"/>
    </source>
</evidence>
<dbReference type="CDD" id="cd11377">
    <property type="entry name" value="Pro-peptidase_S53"/>
    <property type="match status" value="1"/>
</dbReference>
<dbReference type="PANTHER" id="PTHR14218:SF15">
    <property type="entry name" value="TRIPEPTIDYL-PEPTIDASE 1"/>
    <property type="match status" value="1"/>
</dbReference>
<dbReference type="SUPFAM" id="SSF52743">
    <property type="entry name" value="Subtilisin-like"/>
    <property type="match status" value="1"/>
</dbReference>
<protein>
    <submittedName>
        <fullName evidence="9">Kumamolysin</fullName>
        <ecNumber evidence="9">3.4.21.100</ecNumber>
    </submittedName>
</protein>
<gene>
    <name evidence="9" type="primary">kscP</name>
    <name evidence="9" type="ordered locus">CFU_0252</name>
</gene>
<evidence type="ECO:0000313" key="9">
    <source>
        <dbReference type="EMBL" id="AEK60090.1"/>
    </source>
</evidence>
<evidence type="ECO:0000256" key="7">
    <source>
        <dbReference type="PROSITE-ProRule" id="PRU01032"/>
    </source>
</evidence>
<sequence>MAVAKWQTAIRCRIFLCRKELSSCASVRLETDVTLSSAGRWRRCFLFVLYLFQKRSSTVMAKIPLPGSERSAPFDAKIVGSAAPAEQLEVTIVLRRNASQELCDIVDKQCTGEAAQAHLSREEFARKFSASPQDVARITAFAQDHGLQVVHEDAACATVTLKGTVAQFNQVFDVDLQRYESHLGNYRGRTGAVHIPAELQDIVTAVVGLDNRPQARPLFRLQPPIRFAPRNAATASFLPTQFSSLYDFPDNLGAGQCIAIIELGGGYREADQQAYFSKLGIALPKITAIAVNGPGNQPSGDANGADGEVVLDIQIAGALAPEAHLVVYFSTNTDAGFLNALNSAVHDNTNKPSIVSISWGSAEPRWTQQAMQAFNAALQAAAAMGVTVCVASGDSGSSDGVAGGNHVDFPASSPYVLACGGTRLQASGQVIESEVVWNGGAQGGAGGGGASAVFALPAWQQSLVLTGSDGKRQPLAKRGVPDVAGNADPVTGYQVYIDGTDAVVGGTSAVAPLWAALLARINAAKAAAKGSAVGFVNPQLYRQQAAFRDVTQGNNGYYAAAPGWDACTGLGSPDGKKLASVL</sequence>
<dbReference type="eggNOG" id="COG4934">
    <property type="taxonomic scope" value="Bacteria"/>
</dbReference>
<evidence type="ECO:0000256" key="2">
    <source>
        <dbReference type="ARBA" id="ARBA00022723"/>
    </source>
</evidence>
<dbReference type="InterPro" id="IPR000209">
    <property type="entry name" value="Peptidase_S8/S53_dom"/>
</dbReference>
<accession>G0A817</accession>
<keyword evidence="3 7" id="KW-0378">Hydrolase</keyword>
<feature type="active site" description="Charge relay system" evidence="7">
    <location>
        <position position="508"/>
    </location>
</feature>
<dbReference type="InterPro" id="IPR030400">
    <property type="entry name" value="Sedolisin_dom"/>
</dbReference>
<feature type="binding site" evidence="7">
    <location>
        <position position="563"/>
    </location>
    <ligand>
        <name>Ca(2+)</name>
        <dbReference type="ChEBI" id="CHEBI:29108"/>
    </ligand>
</feature>
<dbReference type="STRING" id="1005048.CFU_0252"/>
<keyword evidence="1 7" id="KW-0645">Protease</keyword>
<evidence type="ECO:0000256" key="5">
    <source>
        <dbReference type="ARBA" id="ARBA00022837"/>
    </source>
</evidence>
<dbReference type="EC" id="3.4.21.100" evidence="9"/>
<evidence type="ECO:0000256" key="4">
    <source>
        <dbReference type="ARBA" id="ARBA00022825"/>
    </source>
</evidence>
<dbReference type="Gene3D" id="3.40.50.200">
    <property type="entry name" value="Peptidase S8/S53 domain"/>
    <property type="match status" value="1"/>
</dbReference>
<proteinExistence type="predicted"/>
<dbReference type="InterPro" id="IPR050819">
    <property type="entry name" value="Tripeptidyl-peptidase_I"/>
</dbReference>